<reference evidence="3" key="2">
    <citation type="submission" date="2020-09" db="EMBL/GenBank/DDBJ databases">
        <authorList>
            <person name="Sun Q."/>
            <person name="Ohkuma M."/>
        </authorList>
    </citation>
    <scope>NUCLEOTIDE SEQUENCE</scope>
    <source>
        <strain evidence="3">JCM 3086</strain>
    </source>
</reference>
<keyword evidence="4" id="KW-1185">Reference proteome</keyword>
<dbReference type="Gene3D" id="3.40.50.1820">
    <property type="entry name" value="alpha/beta hydrolase"/>
    <property type="match status" value="1"/>
</dbReference>
<evidence type="ECO:0000259" key="2">
    <source>
        <dbReference type="Pfam" id="PF00561"/>
    </source>
</evidence>
<dbReference type="AlphaFoldDB" id="A0A917L0J6"/>
<evidence type="ECO:0000256" key="1">
    <source>
        <dbReference type="SAM" id="MobiDB-lite"/>
    </source>
</evidence>
<evidence type="ECO:0000313" key="3">
    <source>
        <dbReference type="EMBL" id="GGJ38693.1"/>
    </source>
</evidence>
<proteinExistence type="predicted"/>
<dbReference type="EMBL" id="BMQA01000023">
    <property type="protein sequence ID" value="GGJ38693.1"/>
    <property type="molecule type" value="Genomic_DNA"/>
</dbReference>
<dbReference type="Proteomes" id="UP000657574">
    <property type="component" value="Unassembled WGS sequence"/>
</dbReference>
<protein>
    <recommendedName>
        <fullName evidence="2">AB hydrolase-1 domain-containing protein</fullName>
    </recommendedName>
</protein>
<feature type="domain" description="AB hydrolase-1" evidence="2">
    <location>
        <begin position="46"/>
        <end position="169"/>
    </location>
</feature>
<organism evidence="3 4">
    <name type="scientific">Streptomyces brasiliensis</name>
    <dbReference type="NCBI Taxonomy" id="1954"/>
    <lineage>
        <taxon>Bacteria</taxon>
        <taxon>Bacillati</taxon>
        <taxon>Actinomycetota</taxon>
        <taxon>Actinomycetes</taxon>
        <taxon>Kitasatosporales</taxon>
        <taxon>Streptomycetaceae</taxon>
        <taxon>Streptomyces</taxon>
    </lineage>
</organism>
<dbReference type="RefSeq" id="WP_229840895.1">
    <property type="nucleotide sequence ID" value="NZ_BMQA01000023.1"/>
</dbReference>
<dbReference type="Pfam" id="PF00561">
    <property type="entry name" value="Abhydrolase_1"/>
    <property type="match status" value="1"/>
</dbReference>
<dbReference type="InterPro" id="IPR029058">
    <property type="entry name" value="AB_hydrolase_fold"/>
</dbReference>
<dbReference type="PANTHER" id="PTHR43798:SF33">
    <property type="entry name" value="HYDROLASE, PUTATIVE (AFU_ORTHOLOGUE AFUA_2G14860)-RELATED"/>
    <property type="match status" value="1"/>
</dbReference>
<dbReference type="InterPro" id="IPR050266">
    <property type="entry name" value="AB_hydrolase_sf"/>
</dbReference>
<gene>
    <name evidence="3" type="ORF">GCM10010121_057240</name>
</gene>
<dbReference type="GO" id="GO:0016020">
    <property type="term" value="C:membrane"/>
    <property type="evidence" value="ECO:0007669"/>
    <property type="project" value="TreeGrafter"/>
</dbReference>
<dbReference type="SUPFAM" id="SSF53474">
    <property type="entry name" value="alpha/beta-Hydrolases"/>
    <property type="match status" value="1"/>
</dbReference>
<reference evidence="3" key="1">
    <citation type="journal article" date="2014" name="Int. J. Syst. Evol. Microbiol.">
        <title>Complete genome sequence of Corynebacterium casei LMG S-19264T (=DSM 44701T), isolated from a smear-ripened cheese.</title>
        <authorList>
            <consortium name="US DOE Joint Genome Institute (JGI-PGF)"/>
            <person name="Walter F."/>
            <person name="Albersmeier A."/>
            <person name="Kalinowski J."/>
            <person name="Ruckert C."/>
        </authorList>
    </citation>
    <scope>NUCLEOTIDE SEQUENCE</scope>
    <source>
        <strain evidence="3">JCM 3086</strain>
    </source>
</reference>
<dbReference type="GO" id="GO:0003824">
    <property type="term" value="F:catalytic activity"/>
    <property type="evidence" value="ECO:0007669"/>
    <property type="project" value="UniProtKB-ARBA"/>
</dbReference>
<dbReference type="InterPro" id="IPR000073">
    <property type="entry name" value="AB_hydrolase_1"/>
</dbReference>
<sequence>MALPSPAEDPGSPLSPGTHTIAVPHGTALIDQRYHVAGSGPVCLAHSGGPGIGWEYLRMPELERSMTMVYIEPVGTGASGRLAEPRDYNLATYTQFLHAVIEHLALPDIVLLGHSHGGFVAQRYALDHPERVASLILYDTSPVTGESFWSAAVTDLERFAQRHVADHPEVATYVAGLTTRLDRYDDEGKTAVLRTIAPAYFHDY</sequence>
<comment type="caution">
    <text evidence="3">The sequence shown here is derived from an EMBL/GenBank/DDBJ whole genome shotgun (WGS) entry which is preliminary data.</text>
</comment>
<evidence type="ECO:0000313" key="4">
    <source>
        <dbReference type="Proteomes" id="UP000657574"/>
    </source>
</evidence>
<dbReference type="PANTHER" id="PTHR43798">
    <property type="entry name" value="MONOACYLGLYCEROL LIPASE"/>
    <property type="match status" value="1"/>
</dbReference>
<name>A0A917L0J6_9ACTN</name>
<feature type="region of interest" description="Disordered" evidence="1">
    <location>
        <begin position="1"/>
        <end position="20"/>
    </location>
</feature>
<accession>A0A917L0J6</accession>